<proteinExistence type="predicted"/>
<reference evidence="3" key="1">
    <citation type="submission" date="2014-09" db="EMBL/GenBank/DDBJ databases">
        <authorList>
            <person name="Sharma Rahul"/>
            <person name="Thines Marco"/>
        </authorList>
    </citation>
    <scope>NUCLEOTIDE SEQUENCE [LARGE SCALE GENOMIC DNA]</scope>
</reference>
<protein>
    <submittedName>
        <fullName evidence="2">Zinc finger, RING/FYVE/PHD-type</fullName>
    </submittedName>
</protein>
<dbReference type="PANTHER" id="PTHR13510:SF44">
    <property type="entry name" value="RABENOSYN-5"/>
    <property type="match status" value="1"/>
</dbReference>
<dbReference type="SUPFAM" id="SSF57903">
    <property type="entry name" value="FYVE/PHD zinc finger"/>
    <property type="match status" value="1"/>
</dbReference>
<dbReference type="PANTHER" id="PTHR13510">
    <property type="entry name" value="FYVE-FINGER-CONTAINING RAB5 EFFECTOR PROTEIN RABENOSYN-5-RELATED"/>
    <property type="match status" value="1"/>
</dbReference>
<keyword evidence="3" id="KW-1185">Reference proteome</keyword>
<organism evidence="2 3">
    <name type="scientific">Plasmopara halstedii</name>
    <name type="common">Downy mildew of sunflower</name>
    <dbReference type="NCBI Taxonomy" id="4781"/>
    <lineage>
        <taxon>Eukaryota</taxon>
        <taxon>Sar</taxon>
        <taxon>Stramenopiles</taxon>
        <taxon>Oomycota</taxon>
        <taxon>Peronosporomycetes</taxon>
        <taxon>Peronosporales</taxon>
        <taxon>Peronosporaceae</taxon>
        <taxon>Plasmopara</taxon>
    </lineage>
</organism>
<dbReference type="Gene3D" id="3.30.530.20">
    <property type="match status" value="1"/>
</dbReference>
<dbReference type="InterPro" id="IPR011011">
    <property type="entry name" value="Znf_FYVE_PHD"/>
</dbReference>
<dbReference type="GeneID" id="36395254"/>
<dbReference type="RefSeq" id="XP_024572240.1">
    <property type="nucleotide sequence ID" value="XM_024728992.1"/>
</dbReference>
<dbReference type="InterPro" id="IPR052727">
    <property type="entry name" value="Rab4/Rab5_effector"/>
</dbReference>
<dbReference type="OrthoDB" id="112391at2759"/>
<dbReference type="Gene3D" id="3.30.40.10">
    <property type="entry name" value="Zinc/RING finger domain, C3HC4 (zinc finger)"/>
    <property type="match status" value="1"/>
</dbReference>
<evidence type="ECO:0000313" key="3">
    <source>
        <dbReference type="Proteomes" id="UP000054928"/>
    </source>
</evidence>
<dbReference type="InterPro" id="IPR013083">
    <property type="entry name" value="Znf_RING/FYVE/PHD"/>
</dbReference>
<dbReference type="OMA" id="PRSQYKV"/>
<name>A0A0P1A6S0_PLAHL</name>
<dbReference type="Proteomes" id="UP000054928">
    <property type="component" value="Unassembled WGS sequence"/>
</dbReference>
<sequence length="577" mass="65003">MKFPLPHMPFGNYPALSEAQMQQIELTVQQTLSKALGDYEQNQLQVLPRSQYKVVKKVENLTCYRQRSTASARGATRHYSERITSRSSMSSQPLTSFLSPARYRNNGSDRPSPTLITVGTIAGTLNDVMYGLLATDATSTFIRASYTKEELLDTALLHSIRAPTPSKPFQFCGVKWQVTKLSSQRDFVFVEASGIVTRTNGDRVGYHIMHSVDLPGLDELADCYQVLRGRVMSCHLFRQLPHNTVDVYMKGIVDPNGFMRQATAIVSTASALLKFCHAVECSHNKKLEYFLEQEQLKRGDTLSVDNRRSNNLVTLSMTSRSASTCTVCATTFHLFRNVAYCELCSEAVCSRCRVTRRLSYRVARLKDLKQQNTTFCKACVAHASNYSAVNVARIELVVRSSLMENNSDGFNTLVSTELCRHLTIFSPSSSEDLLSQRNHLNTYDSSDQVRRRSVSSHSPAAIERLDAKDLVEADSIPRSTMSSTSCGYLDFFESVIGWRKTESPNANSTLIESENVCPLARSMPVKPSPSMLTSPLWHQRELMRRMEELRQNVESVYQLTWRNTQSMRSSGVRLVYL</sequence>
<dbReference type="AlphaFoldDB" id="A0A0P1A6S0"/>
<evidence type="ECO:0000256" key="1">
    <source>
        <dbReference type="SAM" id="MobiDB-lite"/>
    </source>
</evidence>
<dbReference type="InterPro" id="IPR023393">
    <property type="entry name" value="START-like_dom_sf"/>
</dbReference>
<feature type="region of interest" description="Disordered" evidence="1">
    <location>
        <begin position="74"/>
        <end position="94"/>
    </location>
</feature>
<evidence type="ECO:0000313" key="2">
    <source>
        <dbReference type="EMBL" id="CEG35871.1"/>
    </source>
</evidence>
<dbReference type="EMBL" id="CCYD01000109">
    <property type="protein sequence ID" value="CEG35871.1"/>
    <property type="molecule type" value="Genomic_DNA"/>
</dbReference>
<accession>A0A0P1A6S0</accession>